<dbReference type="InParanoid" id="A0A0H2R2G3"/>
<sequence>MGHRKPNSTNGHATLVSQASVSNSRASEAEDGFLDLPVLGQTLDLQDSIEEGVDATHLIKTTRLELNGKDATNKTLKEILKGYGLPFSGNRTEKIDRLRKFSADKSAWMVIFNTNELKRKRGSTSGSRAESTFAKRKRTMFGEDPKLISLSTKNKDERIGMLPKAEWVMKVNNFLLKNSIFRSMVMTSLIASPQGGAVDYHKTNDGGRVYDSDPLHSLDETKQDELRVVWTPQGASTIMSKLKQVASTEFFGGNSSMPAYSELEGESGTEIPSQSPPVASSGQSALIQRYIRQQDKKMDVIASKLDDVARSLQTQSISSIGNRQLEIWPTHAPSSSPLAMSLPIDSPSNEAIAVMPFTPSNSLANKLNALTTSSLEPSPTRVSPSSQTFVLPQVPVQVQQDAGNSTASAATAPVQRITIQMGDNEFTFDPMSVPDVPNVNYSQKIDELFVDWDSELRASL</sequence>
<dbReference type="EMBL" id="KQ086253">
    <property type="protein sequence ID" value="KLO05935.1"/>
    <property type="molecule type" value="Genomic_DNA"/>
</dbReference>
<evidence type="ECO:0008006" key="4">
    <source>
        <dbReference type="Google" id="ProtNLM"/>
    </source>
</evidence>
<reference evidence="2 3" key="1">
    <citation type="submission" date="2015-04" db="EMBL/GenBank/DDBJ databases">
        <title>Complete genome sequence of Schizopora paradoxa KUC8140, a cosmopolitan wood degrader in East Asia.</title>
        <authorList>
            <consortium name="DOE Joint Genome Institute"/>
            <person name="Min B."/>
            <person name="Park H."/>
            <person name="Jang Y."/>
            <person name="Kim J.-J."/>
            <person name="Kim K.H."/>
            <person name="Pangilinan J."/>
            <person name="Lipzen A."/>
            <person name="Riley R."/>
            <person name="Grigoriev I.V."/>
            <person name="Spatafora J.W."/>
            <person name="Choi I.-G."/>
        </authorList>
    </citation>
    <scope>NUCLEOTIDE SEQUENCE [LARGE SCALE GENOMIC DNA]</scope>
    <source>
        <strain evidence="2 3">KUC8140</strain>
    </source>
</reference>
<evidence type="ECO:0000313" key="3">
    <source>
        <dbReference type="Proteomes" id="UP000053477"/>
    </source>
</evidence>
<feature type="non-terminal residue" evidence="2">
    <location>
        <position position="460"/>
    </location>
</feature>
<feature type="region of interest" description="Disordered" evidence="1">
    <location>
        <begin position="1"/>
        <end position="22"/>
    </location>
</feature>
<protein>
    <recommendedName>
        <fullName evidence="4">SAP domain-containing protein</fullName>
    </recommendedName>
</protein>
<keyword evidence="3" id="KW-1185">Reference proteome</keyword>
<evidence type="ECO:0000256" key="1">
    <source>
        <dbReference type="SAM" id="MobiDB-lite"/>
    </source>
</evidence>
<name>A0A0H2R2G3_9AGAM</name>
<gene>
    <name evidence="2" type="ORF">SCHPADRAFT_895876</name>
</gene>
<dbReference type="Proteomes" id="UP000053477">
    <property type="component" value="Unassembled WGS sequence"/>
</dbReference>
<organism evidence="2 3">
    <name type="scientific">Schizopora paradoxa</name>
    <dbReference type="NCBI Taxonomy" id="27342"/>
    <lineage>
        <taxon>Eukaryota</taxon>
        <taxon>Fungi</taxon>
        <taxon>Dikarya</taxon>
        <taxon>Basidiomycota</taxon>
        <taxon>Agaricomycotina</taxon>
        <taxon>Agaricomycetes</taxon>
        <taxon>Hymenochaetales</taxon>
        <taxon>Schizoporaceae</taxon>
        <taxon>Schizopora</taxon>
    </lineage>
</organism>
<dbReference type="AlphaFoldDB" id="A0A0H2R2G3"/>
<proteinExistence type="predicted"/>
<evidence type="ECO:0000313" key="2">
    <source>
        <dbReference type="EMBL" id="KLO05935.1"/>
    </source>
</evidence>
<feature type="compositionally biased region" description="Polar residues" evidence="1">
    <location>
        <begin position="270"/>
        <end position="283"/>
    </location>
</feature>
<accession>A0A0H2R2G3</accession>
<feature type="compositionally biased region" description="Polar residues" evidence="1">
    <location>
        <begin position="7"/>
        <end position="22"/>
    </location>
</feature>
<dbReference type="OrthoDB" id="3251176at2759"/>
<feature type="region of interest" description="Disordered" evidence="1">
    <location>
        <begin position="257"/>
        <end position="283"/>
    </location>
</feature>